<feature type="region of interest" description="Disordered" evidence="9">
    <location>
        <begin position="451"/>
        <end position="483"/>
    </location>
</feature>
<keyword evidence="4" id="KW-0547">Nucleotide-binding</keyword>
<protein>
    <recommendedName>
        <fullName evidence="1">non-specific serine/threonine protein kinase</fullName>
        <ecNumber evidence="1">2.7.11.1</ecNumber>
    </recommendedName>
</protein>
<keyword evidence="12" id="KW-1185">Reference proteome</keyword>
<feature type="compositionally biased region" description="Polar residues" evidence="9">
    <location>
        <begin position="104"/>
        <end position="115"/>
    </location>
</feature>
<evidence type="ECO:0000259" key="10">
    <source>
        <dbReference type="PROSITE" id="PS50011"/>
    </source>
</evidence>
<feature type="compositionally biased region" description="Basic and acidic residues" evidence="9">
    <location>
        <begin position="472"/>
        <end position="483"/>
    </location>
</feature>
<dbReference type="InParanoid" id="A0A1V8SJG1"/>
<dbReference type="GO" id="GO:0004674">
    <property type="term" value="F:protein serine/threonine kinase activity"/>
    <property type="evidence" value="ECO:0007669"/>
    <property type="project" value="UniProtKB-KW"/>
</dbReference>
<evidence type="ECO:0000256" key="4">
    <source>
        <dbReference type="ARBA" id="ARBA00022741"/>
    </source>
</evidence>
<feature type="compositionally biased region" description="Low complexity" evidence="9">
    <location>
        <begin position="116"/>
        <end position="141"/>
    </location>
</feature>
<evidence type="ECO:0000313" key="12">
    <source>
        <dbReference type="Proteomes" id="UP000192596"/>
    </source>
</evidence>
<dbReference type="OrthoDB" id="3638488at2759"/>
<proteinExistence type="predicted"/>
<dbReference type="InterPro" id="IPR011009">
    <property type="entry name" value="Kinase-like_dom_sf"/>
</dbReference>
<dbReference type="EC" id="2.7.11.1" evidence="1"/>
<dbReference type="PROSITE" id="PS50011">
    <property type="entry name" value="PROTEIN_KINASE_DOM"/>
    <property type="match status" value="1"/>
</dbReference>
<dbReference type="InterPro" id="IPR050236">
    <property type="entry name" value="Ser_Thr_kinase_AGC"/>
</dbReference>
<evidence type="ECO:0000256" key="6">
    <source>
        <dbReference type="ARBA" id="ARBA00022840"/>
    </source>
</evidence>
<dbReference type="PANTHER" id="PTHR24356:SF400">
    <property type="entry name" value="SERINE_THREONINE-PROTEIN KINASE CBK1"/>
    <property type="match status" value="1"/>
</dbReference>
<evidence type="ECO:0000256" key="5">
    <source>
        <dbReference type="ARBA" id="ARBA00022777"/>
    </source>
</evidence>
<dbReference type="PANTHER" id="PTHR24356">
    <property type="entry name" value="SERINE/THREONINE-PROTEIN KINASE"/>
    <property type="match status" value="1"/>
</dbReference>
<dbReference type="InterPro" id="IPR000719">
    <property type="entry name" value="Prot_kinase_dom"/>
</dbReference>
<dbReference type="Gene3D" id="1.10.510.10">
    <property type="entry name" value="Transferase(Phosphotransferase) domain 1"/>
    <property type="match status" value="1"/>
</dbReference>
<keyword evidence="5" id="KW-0418">Kinase</keyword>
<comment type="catalytic activity">
    <reaction evidence="7">
        <text>L-threonyl-[protein] + ATP = O-phospho-L-threonyl-[protein] + ADP + H(+)</text>
        <dbReference type="Rhea" id="RHEA:46608"/>
        <dbReference type="Rhea" id="RHEA-COMP:11060"/>
        <dbReference type="Rhea" id="RHEA-COMP:11605"/>
        <dbReference type="ChEBI" id="CHEBI:15378"/>
        <dbReference type="ChEBI" id="CHEBI:30013"/>
        <dbReference type="ChEBI" id="CHEBI:30616"/>
        <dbReference type="ChEBI" id="CHEBI:61977"/>
        <dbReference type="ChEBI" id="CHEBI:456216"/>
        <dbReference type="EC" id="2.7.11.1"/>
    </reaction>
</comment>
<dbReference type="SMART" id="SM00220">
    <property type="entry name" value="S_TKc"/>
    <property type="match status" value="1"/>
</dbReference>
<dbReference type="Proteomes" id="UP000192596">
    <property type="component" value="Unassembled WGS sequence"/>
</dbReference>
<dbReference type="GO" id="GO:0005524">
    <property type="term" value="F:ATP binding"/>
    <property type="evidence" value="ECO:0007669"/>
    <property type="project" value="UniProtKB-KW"/>
</dbReference>
<reference evidence="12" key="1">
    <citation type="submission" date="2017-03" db="EMBL/GenBank/DDBJ databases">
        <title>Genomes of endolithic fungi from Antarctica.</title>
        <authorList>
            <person name="Coleine C."/>
            <person name="Masonjones S."/>
            <person name="Stajich J.E."/>
        </authorList>
    </citation>
    <scope>NUCLEOTIDE SEQUENCE [LARGE SCALE GENOMIC DNA]</scope>
    <source>
        <strain evidence="12">CCFEE 5527</strain>
    </source>
</reference>
<evidence type="ECO:0000313" key="11">
    <source>
        <dbReference type="EMBL" id="OQN99219.1"/>
    </source>
</evidence>
<evidence type="ECO:0000256" key="1">
    <source>
        <dbReference type="ARBA" id="ARBA00012513"/>
    </source>
</evidence>
<feature type="region of interest" description="Disordered" evidence="9">
    <location>
        <begin position="1"/>
        <end position="47"/>
    </location>
</feature>
<dbReference type="SUPFAM" id="SSF56112">
    <property type="entry name" value="Protein kinase-like (PK-like)"/>
    <property type="match status" value="1"/>
</dbReference>
<dbReference type="GO" id="GO:0035556">
    <property type="term" value="P:intracellular signal transduction"/>
    <property type="evidence" value="ECO:0007669"/>
    <property type="project" value="TreeGrafter"/>
</dbReference>
<name>A0A1V8SJG1_9PEZI</name>
<feature type="region of interest" description="Disordered" evidence="9">
    <location>
        <begin position="96"/>
        <end position="146"/>
    </location>
</feature>
<dbReference type="AlphaFoldDB" id="A0A1V8SJG1"/>
<comment type="caution">
    <text evidence="11">The sequence shown here is derived from an EMBL/GenBank/DDBJ whole genome shotgun (WGS) entry which is preliminary data.</text>
</comment>
<dbReference type="Pfam" id="PF00069">
    <property type="entry name" value="Pkinase"/>
    <property type="match status" value="2"/>
</dbReference>
<dbReference type="STRING" id="1507870.A0A1V8SJG1"/>
<evidence type="ECO:0000256" key="3">
    <source>
        <dbReference type="ARBA" id="ARBA00022679"/>
    </source>
</evidence>
<evidence type="ECO:0000256" key="2">
    <source>
        <dbReference type="ARBA" id="ARBA00022527"/>
    </source>
</evidence>
<dbReference type="EMBL" id="NAJO01000041">
    <property type="protein sequence ID" value="OQN99219.1"/>
    <property type="molecule type" value="Genomic_DNA"/>
</dbReference>
<evidence type="ECO:0000256" key="9">
    <source>
        <dbReference type="SAM" id="MobiDB-lite"/>
    </source>
</evidence>
<keyword evidence="6" id="KW-0067">ATP-binding</keyword>
<sequence>MGLQRTRKRSVRFAGVNSSGGGGQLDGASSDGVDISCGPDSEDSGRSKLSHRLSECFETLNGKLSLTSGNDTVLYRKKSHARPLVPLIDTKPVALASRGVRSPSPASTRGDSAQYTGASPAGTASTAATSFGSSPRSASSAKRNTADDSMFQSKALPIIEETALPPIEEDTGKFLVIPQQEANVEREPTVATVEAAAAAKSYLEMHFNGLVMEPASPRSLRRRRLERELCELRVSHEDRIRARRGWLRSESDHLRQMRALKTSSIDRHSVKGIAIAGYDVVRVLGKGSFGIVRLVTERNQVKSATSKHAVAGRLDGKDGTIEYGLPTGKPLSDVYAMKVIRKSEMLRSCQEGHLRAERDFLVNAEGSRWVYMVEMILCIEEAHKMQWIHRDVKPDNFLISASGHLKISDFGLAFDGHWSHSQSYYSNQRHYLMDKLGITVAGDDEDLADELAMHGDGHNGAPFRRSPQSQGGKRDPLEHAKREGLLTWRNRNERRKLARSVVGTSQYMAPEVILGQPYDGRCDWWSIGVVLYECLYGRTPFYDNNRQRTKENIVSHRSTLMFPVIERWARPTSEARVQLSPLGDDVVDLMQGMITDRDSRLSSRQYRQQEPRLGRRASNASSSQTKHVYPNDAEEIKAHPFFRGVPWAHQHRMQPPFIPRIREKQSITKYFEDEKDIVSDESSTYTCLREKIADESGDTKVAAMLGPAYFSRWKADRLAEEKRDLGFEEITDEELQAIKEHYGSSYLGWKSERIACVFAERMEKDEPPAYSVPKARKEKKRPRDKMLRDPKMGRKVMEIRKQKAFFGYTYRRPKAVQIEVGGRATWKRAAGSTVWNVASGSGERATS</sequence>
<gene>
    <name evidence="11" type="ORF">B0A48_15068</name>
</gene>
<keyword evidence="3" id="KW-0808">Transferase</keyword>
<comment type="catalytic activity">
    <reaction evidence="8">
        <text>L-seryl-[protein] + ATP = O-phospho-L-seryl-[protein] + ADP + H(+)</text>
        <dbReference type="Rhea" id="RHEA:17989"/>
        <dbReference type="Rhea" id="RHEA-COMP:9863"/>
        <dbReference type="Rhea" id="RHEA-COMP:11604"/>
        <dbReference type="ChEBI" id="CHEBI:15378"/>
        <dbReference type="ChEBI" id="CHEBI:29999"/>
        <dbReference type="ChEBI" id="CHEBI:30616"/>
        <dbReference type="ChEBI" id="CHEBI:83421"/>
        <dbReference type="ChEBI" id="CHEBI:456216"/>
        <dbReference type="EC" id="2.7.11.1"/>
    </reaction>
</comment>
<accession>A0A1V8SJG1</accession>
<feature type="domain" description="Protein kinase" evidence="10">
    <location>
        <begin position="278"/>
        <end position="613"/>
    </location>
</feature>
<feature type="region of interest" description="Disordered" evidence="9">
    <location>
        <begin position="598"/>
        <end position="628"/>
    </location>
</feature>
<dbReference type="Gene3D" id="3.30.200.20">
    <property type="entry name" value="Phosphorylase Kinase, domain 1"/>
    <property type="match status" value="1"/>
</dbReference>
<keyword evidence="2" id="KW-0723">Serine/threonine-protein kinase</keyword>
<evidence type="ECO:0000256" key="8">
    <source>
        <dbReference type="ARBA" id="ARBA00048679"/>
    </source>
</evidence>
<evidence type="ECO:0000256" key="7">
    <source>
        <dbReference type="ARBA" id="ARBA00047899"/>
    </source>
</evidence>
<feature type="compositionally biased region" description="Basic and acidic residues" evidence="9">
    <location>
        <begin position="598"/>
        <end position="613"/>
    </location>
</feature>
<organism evidence="11 12">
    <name type="scientific">Cryoendolithus antarcticus</name>
    <dbReference type="NCBI Taxonomy" id="1507870"/>
    <lineage>
        <taxon>Eukaryota</taxon>
        <taxon>Fungi</taxon>
        <taxon>Dikarya</taxon>
        <taxon>Ascomycota</taxon>
        <taxon>Pezizomycotina</taxon>
        <taxon>Dothideomycetes</taxon>
        <taxon>Dothideomycetidae</taxon>
        <taxon>Cladosporiales</taxon>
        <taxon>Cladosporiaceae</taxon>
        <taxon>Cryoendolithus</taxon>
    </lineage>
</organism>
<feature type="compositionally biased region" description="Basic residues" evidence="9">
    <location>
        <begin position="1"/>
        <end position="11"/>
    </location>
</feature>